<dbReference type="AlphaFoldDB" id="A0A2T2XBS8"/>
<evidence type="ECO:0000256" key="1">
    <source>
        <dbReference type="ARBA" id="ARBA00004413"/>
    </source>
</evidence>
<dbReference type="InterPro" id="IPR036429">
    <property type="entry name" value="SpoA-like_sf"/>
</dbReference>
<dbReference type="EMBL" id="PXYW01000058">
    <property type="protein sequence ID" value="PSR31964.1"/>
    <property type="molecule type" value="Genomic_DNA"/>
</dbReference>
<dbReference type="PANTHER" id="PTHR43484:SF1">
    <property type="entry name" value="FLAGELLAR MOTOR SWITCH PROTEIN FLIN"/>
    <property type="match status" value="1"/>
</dbReference>
<reference evidence="8 9" key="1">
    <citation type="journal article" date="2014" name="BMC Genomics">
        <title>Comparison of environmental and isolate Sulfobacillus genomes reveals diverse carbon, sulfur, nitrogen, and hydrogen metabolisms.</title>
        <authorList>
            <person name="Justice N.B."/>
            <person name="Norman A."/>
            <person name="Brown C.T."/>
            <person name="Singh A."/>
            <person name="Thomas B.C."/>
            <person name="Banfield J.F."/>
        </authorList>
    </citation>
    <scope>NUCLEOTIDE SEQUENCE [LARGE SCALE GENOMIC DNA]</scope>
    <source>
        <strain evidence="8">AMDSBA4</strain>
    </source>
</reference>
<proteinExistence type="inferred from homology"/>
<dbReference type="Proteomes" id="UP000242972">
    <property type="component" value="Unassembled WGS sequence"/>
</dbReference>
<dbReference type="PRINTS" id="PR00956">
    <property type="entry name" value="FLGMOTORFLIN"/>
</dbReference>
<gene>
    <name evidence="8" type="ORF">C7B46_16460</name>
</gene>
<keyword evidence="6" id="KW-0472">Membrane</keyword>
<feature type="domain" description="Flagellar motor switch protein FliN-like C-terminal" evidence="7">
    <location>
        <begin position="71"/>
        <end position="139"/>
    </location>
</feature>
<evidence type="ECO:0000256" key="5">
    <source>
        <dbReference type="ARBA" id="ARBA00022779"/>
    </source>
</evidence>
<protein>
    <recommendedName>
        <fullName evidence="7">Flagellar motor switch protein FliN-like C-terminal domain-containing protein</fullName>
    </recommendedName>
</protein>
<sequence length="155" mass="16452">MAEDNGPMSQADIDALLAALAAGASTAPKMMTPVESLEVNAQDTVETPAAQPLSSSKAVAERFKDPRLRPIAAVPMKFRVVLGHQTLTVEQALQLGENSRVVLDCKWQEPVALTLNGRVVGKGNVVLVGNRFGVQVVQWGTEGASPQPSRPEAQK</sequence>
<dbReference type="GO" id="GO:0003774">
    <property type="term" value="F:cytoskeletal motor activity"/>
    <property type="evidence" value="ECO:0007669"/>
    <property type="project" value="InterPro"/>
</dbReference>
<evidence type="ECO:0000256" key="3">
    <source>
        <dbReference type="ARBA" id="ARBA00022475"/>
    </source>
</evidence>
<comment type="similarity">
    <text evidence="2">Belongs to the FliN/MopA/SpaO family.</text>
</comment>
<evidence type="ECO:0000256" key="4">
    <source>
        <dbReference type="ARBA" id="ARBA00022500"/>
    </source>
</evidence>
<evidence type="ECO:0000256" key="6">
    <source>
        <dbReference type="ARBA" id="ARBA00023136"/>
    </source>
</evidence>
<dbReference type="Gene3D" id="2.30.330.10">
    <property type="entry name" value="SpoA-like"/>
    <property type="match status" value="1"/>
</dbReference>
<evidence type="ECO:0000313" key="9">
    <source>
        <dbReference type="Proteomes" id="UP000242972"/>
    </source>
</evidence>
<dbReference type="SUPFAM" id="SSF101801">
    <property type="entry name" value="Surface presentation of antigens (SPOA)"/>
    <property type="match status" value="1"/>
</dbReference>
<dbReference type="Pfam" id="PF01052">
    <property type="entry name" value="FliMN_C"/>
    <property type="match status" value="1"/>
</dbReference>
<dbReference type="GO" id="GO:0009425">
    <property type="term" value="C:bacterial-type flagellum basal body"/>
    <property type="evidence" value="ECO:0007669"/>
    <property type="project" value="InterPro"/>
</dbReference>
<dbReference type="InterPro" id="IPR001543">
    <property type="entry name" value="FliN-like_C"/>
</dbReference>
<comment type="subcellular location">
    <subcellularLocation>
        <location evidence="1">Cell membrane</location>
        <topology evidence="1">Peripheral membrane protein</topology>
        <orientation evidence="1">Cytoplasmic side</orientation>
    </subcellularLocation>
</comment>
<evidence type="ECO:0000259" key="7">
    <source>
        <dbReference type="Pfam" id="PF01052"/>
    </source>
</evidence>
<evidence type="ECO:0000256" key="2">
    <source>
        <dbReference type="ARBA" id="ARBA00009226"/>
    </source>
</evidence>
<keyword evidence="5" id="KW-0283">Flagellar rotation</keyword>
<accession>A0A2T2XBS8</accession>
<comment type="caution">
    <text evidence="8">The sequence shown here is derived from an EMBL/GenBank/DDBJ whole genome shotgun (WGS) entry which is preliminary data.</text>
</comment>
<dbReference type="GO" id="GO:0005886">
    <property type="term" value="C:plasma membrane"/>
    <property type="evidence" value="ECO:0007669"/>
    <property type="project" value="UniProtKB-SubCell"/>
</dbReference>
<evidence type="ECO:0000313" key="8">
    <source>
        <dbReference type="EMBL" id="PSR31964.1"/>
    </source>
</evidence>
<keyword evidence="3" id="KW-1003">Cell membrane</keyword>
<name>A0A2T2XBS8_9FIRM</name>
<organism evidence="8 9">
    <name type="scientific">Sulfobacillus benefaciens</name>
    <dbReference type="NCBI Taxonomy" id="453960"/>
    <lineage>
        <taxon>Bacteria</taxon>
        <taxon>Bacillati</taxon>
        <taxon>Bacillota</taxon>
        <taxon>Clostridia</taxon>
        <taxon>Eubacteriales</taxon>
        <taxon>Clostridiales Family XVII. Incertae Sedis</taxon>
        <taxon>Sulfobacillus</taxon>
    </lineage>
</organism>
<dbReference type="GO" id="GO:0006935">
    <property type="term" value="P:chemotaxis"/>
    <property type="evidence" value="ECO:0007669"/>
    <property type="project" value="UniProtKB-KW"/>
</dbReference>
<keyword evidence="4" id="KW-0145">Chemotaxis</keyword>
<dbReference type="InterPro" id="IPR001172">
    <property type="entry name" value="FliN_T3SS_HrcQb"/>
</dbReference>
<dbReference type="InterPro" id="IPR051469">
    <property type="entry name" value="FliN/MopA/SpaO"/>
</dbReference>
<dbReference type="GO" id="GO:0071973">
    <property type="term" value="P:bacterial-type flagellum-dependent cell motility"/>
    <property type="evidence" value="ECO:0007669"/>
    <property type="project" value="InterPro"/>
</dbReference>
<dbReference type="PANTHER" id="PTHR43484">
    <property type="match status" value="1"/>
</dbReference>